<gene>
    <name evidence="1" type="ORF">S03H2_41413</name>
</gene>
<comment type="caution">
    <text evidence="1">The sequence shown here is derived from an EMBL/GenBank/DDBJ whole genome shotgun (WGS) entry which is preliminary data.</text>
</comment>
<name>X1IKJ4_9ZZZZ</name>
<dbReference type="AlphaFoldDB" id="X1IKJ4"/>
<proteinExistence type="predicted"/>
<dbReference type="EMBL" id="BARU01025725">
    <property type="protein sequence ID" value="GAH69785.1"/>
    <property type="molecule type" value="Genomic_DNA"/>
</dbReference>
<reference evidence="1" key="1">
    <citation type="journal article" date="2014" name="Front. Microbiol.">
        <title>High frequency of phylogenetically diverse reductive dehalogenase-homologous genes in deep subseafloor sedimentary metagenomes.</title>
        <authorList>
            <person name="Kawai M."/>
            <person name="Futagami T."/>
            <person name="Toyoda A."/>
            <person name="Takaki Y."/>
            <person name="Nishi S."/>
            <person name="Hori S."/>
            <person name="Arai W."/>
            <person name="Tsubouchi T."/>
            <person name="Morono Y."/>
            <person name="Uchiyama I."/>
            <person name="Ito T."/>
            <person name="Fujiyama A."/>
            <person name="Inagaki F."/>
            <person name="Takami H."/>
        </authorList>
    </citation>
    <scope>NUCLEOTIDE SEQUENCE</scope>
    <source>
        <strain evidence="1">Expedition CK06-06</strain>
    </source>
</reference>
<evidence type="ECO:0000313" key="1">
    <source>
        <dbReference type="EMBL" id="GAH69785.1"/>
    </source>
</evidence>
<organism evidence="1">
    <name type="scientific">marine sediment metagenome</name>
    <dbReference type="NCBI Taxonomy" id="412755"/>
    <lineage>
        <taxon>unclassified sequences</taxon>
        <taxon>metagenomes</taxon>
        <taxon>ecological metagenomes</taxon>
    </lineage>
</organism>
<accession>X1IKJ4</accession>
<protein>
    <submittedName>
        <fullName evidence="1">Uncharacterized protein</fullName>
    </submittedName>
</protein>
<sequence length="74" mass="8471">MVQKQYEKEVELDSLTDLAEKIGQFLSRKRLAATPKARAMGIEHTVIFDPERMDEANLFVSALSVRYEMTRAVP</sequence>